<dbReference type="InterPro" id="IPR028258">
    <property type="entry name" value="Sec3-PIP2_bind"/>
</dbReference>
<feature type="region of interest" description="Disordered" evidence="5">
    <location>
        <begin position="460"/>
        <end position="755"/>
    </location>
</feature>
<dbReference type="InterPro" id="IPR005321">
    <property type="entry name" value="Peptidase_S58_DmpA"/>
</dbReference>
<evidence type="ECO:0000256" key="3">
    <source>
        <dbReference type="ARBA" id="ARBA00022483"/>
    </source>
</evidence>
<protein>
    <recommendedName>
        <fullName evidence="6">Exocyst complex component Sec3 PIP2-binding N-terminal domain-containing protein</fullName>
    </recommendedName>
</protein>
<reference evidence="7 8" key="1">
    <citation type="submission" date="2020-07" db="EMBL/GenBank/DDBJ databases">
        <title>Metarhizium humberi genome.</title>
        <authorList>
            <person name="Lysoe E."/>
        </authorList>
    </citation>
    <scope>NUCLEOTIDE SEQUENCE [LARGE SCALE GENOMIC DNA]</scope>
    <source>
        <strain evidence="7 8">ESALQ1638</strain>
    </source>
</reference>
<dbReference type="SUPFAM" id="SSF56266">
    <property type="entry name" value="DmpA/ArgJ-like"/>
    <property type="match status" value="1"/>
</dbReference>
<feature type="compositionally biased region" description="Basic and acidic residues" evidence="5">
    <location>
        <begin position="625"/>
        <end position="644"/>
    </location>
</feature>
<dbReference type="Gene3D" id="3.60.70.12">
    <property type="entry name" value="L-amino peptidase D-ALA esterase/amidase"/>
    <property type="match status" value="1"/>
</dbReference>
<dbReference type="Gene3D" id="2.30.29.90">
    <property type="match status" value="1"/>
</dbReference>
<evidence type="ECO:0000256" key="1">
    <source>
        <dbReference type="ARBA" id="ARBA00006518"/>
    </source>
</evidence>
<dbReference type="GO" id="GO:0006887">
    <property type="term" value="P:exocytosis"/>
    <property type="evidence" value="ECO:0007669"/>
    <property type="project" value="UniProtKB-KW"/>
</dbReference>
<dbReference type="GO" id="GO:0005546">
    <property type="term" value="F:phosphatidylinositol-4,5-bisphosphate binding"/>
    <property type="evidence" value="ECO:0007669"/>
    <property type="project" value="TreeGrafter"/>
</dbReference>
<sequence>MTDFTSVGDGYRGIIEHAYRNFTDEKTGEMELFIFPVVAETFNGYLNDQSKFAVTPEHIIRGVNKATADRVPEGNTGGGTAMLCHRHKGGTGSSSRTINGYDMGGNPATYTVGVLVQVNYSSPENLHVGGIPLGRILKEPEMEIASLKDSGDGSKEPRKDGSIIHYTNRCASVGLGKVGGYGRDIFLAFSTANKIAFQEFSMQGQSGPAVDQYKPFPRAIQMSDNDSINCLFEATADVIGEAIYNRVCMAGTMTAEAIDLDKMKEIVGARLMDRGNGAGPGATAASRAERFEDEKRRIIESCFSKKDTDGSLLETYITHIRTIEYSSHPSTPPPPQARTPEVEKARVIIVAVRKSGRVRMHKSKENANGTFSIGKTWNLDDLTHIGSFTGPQVKPNSREWGGDTGFLVTLGKPYYWEAQTDKEKKFFIASLIKIYGKYTGGKTPELAGFDQKELDQVLGAGRRPAASASRPPPLEQTPSQQSVASGSPAPSLPPVPLASPLVPPPISSAPDPARFQKSPVAMRQPLNGGNSPAGSFESAISRDRPGDRPGPRWTNQANRSQDSVANSFTTARSEDTSSQPPRSRNGMNGPGAFGRFGDSREPPEAPQEPLPTPPPQGPPQSEGKPPPERRRPPMDPTRPQDRDLVPPPLNSPTVRKEPVAPPPRSSDRISPRTDTSQTPPAPADRVIAPLTIPPLENSKSESINLETTIEPTNSSTTSLSVPASNDTGPVLEPPPEPEEETRPGLGPMIRQKKSKGDIAGALWKAASAASAFRPRPGGAGERLRQAQLKPEGPDGITGVVPAPPRPVTPDISKPVSGHVETSTESPKPAAGGSPASTRTSTAVPEVTVTIPNASQATTVEPDKGKKEEAPKEEPRKSIVTGNDAKYLQSLSVDPSLLDDRSEEFGKWLDYFGWVPGRQMRSHSAEEIKTDVEREINRAQAGGWLARFQEEDDRVEAIKRGIDLAMGECEELDNLLTLYSVELSTLSDDIAYIEAQGQGLQVQTANQKLLKKELESLLETCAITAGDLEALRLAPLDNLRGLEDVEAALVILFKAMIKIDPSLGGIEPTPSTKSSTNQPPVFNSDYDNMRIVQEKKQMYLQQSAFFMQRLIEFMSRQFDEACVGSKRALEGALSKKVDSSHYDAGRELLWQYSPLMLYARDVDLNNWNHLIQIYQDKSHPLYKGQFQNVISVWRKNARKTTGEEAELLFSSQVEKQQEGVATAARKMTVKRSQTLARALRSPLADSGNRANPEKSPTSDSRSFPYEVFSGVLDDLLPLVEMEQNFIIDFFHATTLEQADFTDAVAANAPRDRRGGDLKRHRLMEPDRDLARRVTRSMEVIFAFLESELQRLMEWVVGQDALQGVGVLAALERKLSEISQSNQDYLNTLLQKLHSLLEGRFSKFVEEQIKAIEETKVKINKRKGVISFFRVFPAFMSAVENMISGLDANSALRRMVDREYDRILKSMFDSLMVIARERPAVVGVSTGPADPEDKEALNFHILLIENMNHFLEETDTRGLEVLEEWKDQANTEYHEHMDMYLNAVMRRPLGKLLDYLENIEAQIQSGKSPAAIAQQPSNDKAIFNKILGNFDSKEVRKGVEALRKRVEKHFGDADDPALSRALVAKVTSECEKFYLNVETRIGQVTTDVYGGDVPFEWPRADVKLAFR</sequence>
<evidence type="ECO:0000256" key="2">
    <source>
        <dbReference type="ARBA" id="ARBA00022448"/>
    </source>
</evidence>
<dbReference type="FunFam" id="2.30.29.90:FF:000003">
    <property type="entry name" value="Exocyst complex component Sec3"/>
    <property type="match status" value="1"/>
</dbReference>
<dbReference type="Pfam" id="PF03576">
    <property type="entry name" value="Peptidase_S58"/>
    <property type="match status" value="1"/>
</dbReference>
<dbReference type="GO" id="GO:0006893">
    <property type="term" value="P:Golgi to plasma membrane transport"/>
    <property type="evidence" value="ECO:0007669"/>
    <property type="project" value="TreeGrafter"/>
</dbReference>
<dbReference type="GO" id="GO:0000145">
    <property type="term" value="C:exocyst"/>
    <property type="evidence" value="ECO:0007669"/>
    <property type="project" value="InterPro"/>
</dbReference>
<dbReference type="CDD" id="cd13315">
    <property type="entry name" value="PH_Sec3"/>
    <property type="match status" value="1"/>
</dbReference>
<evidence type="ECO:0000256" key="4">
    <source>
        <dbReference type="ARBA" id="ARBA00023054"/>
    </source>
</evidence>
<dbReference type="GO" id="GO:0005886">
    <property type="term" value="C:plasma membrane"/>
    <property type="evidence" value="ECO:0007669"/>
    <property type="project" value="TreeGrafter"/>
</dbReference>
<dbReference type="EMBL" id="JACEFI010000001">
    <property type="protein sequence ID" value="KAH0601798.1"/>
    <property type="molecule type" value="Genomic_DNA"/>
</dbReference>
<keyword evidence="8" id="KW-1185">Reference proteome</keyword>
<feature type="compositionally biased region" description="Pro residues" evidence="5">
    <location>
        <begin position="604"/>
        <end position="618"/>
    </location>
</feature>
<keyword evidence="4" id="KW-0175">Coiled coil</keyword>
<organism evidence="7 8">
    <name type="scientific">Metarhizium humberi</name>
    <dbReference type="NCBI Taxonomy" id="2596975"/>
    <lineage>
        <taxon>Eukaryota</taxon>
        <taxon>Fungi</taxon>
        <taxon>Dikarya</taxon>
        <taxon>Ascomycota</taxon>
        <taxon>Pezizomycotina</taxon>
        <taxon>Sordariomycetes</taxon>
        <taxon>Hypocreomycetidae</taxon>
        <taxon>Hypocreales</taxon>
        <taxon>Clavicipitaceae</taxon>
        <taxon>Metarhizium</taxon>
    </lineage>
</organism>
<dbReference type="Pfam" id="PF20654">
    <property type="entry name" value="Sec3_C-term"/>
    <property type="match status" value="1"/>
</dbReference>
<keyword evidence="3" id="KW-0268">Exocytosis</keyword>
<feature type="compositionally biased region" description="Polar residues" evidence="5">
    <location>
        <begin position="553"/>
        <end position="586"/>
    </location>
</feature>
<dbReference type="InterPro" id="IPR019160">
    <property type="entry name" value="Sec3_CC"/>
</dbReference>
<feature type="region of interest" description="Disordered" evidence="5">
    <location>
        <begin position="768"/>
        <end position="877"/>
    </location>
</feature>
<dbReference type="Proteomes" id="UP000764110">
    <property type="component" value="Unassembled WGS sequence"/>
</dbReference>
<proteinExistence type="inferred from homology"/>
<keyword evidence="2" id="KW-0813">Transport</keyword>
<feature type="compositionally biased region" description="Polar residues" evidence="5">
    <location>
        <begin position="700"/>
        <end position="727"/>
    </location>
</feature>
<feature type="compositionally biased region" description="Pro residues" evidence="5">
    <location>
        <begin position="490"/>
        <end position="507"/>
    </location>
</feature>
<feature type="compositionally biased region" description="Low complexity" evidence="5">
    <location>
        <begin position="460"/>
        <end position="469"/>
    </location>
</feature>
<comment type="caution">
    <text evidence="7">The sequence shown here is derived from an EMBL/GenBank/DDBJ whole genome shotgun (WGS) entry which is preliminary data.</text>
</comment>
<accession>A0A9P8MK16</accession>
<evidence type="ECO:0000313" key="8">
    <source>
        <dbReference type="Proteomes" id="UP000764110"/>
    </source>
</evidence>
<dbReference type="Pfam" id="PF09763">
    <property type="entry name" value="Sec3_CC"/>
    <property type="match status" value="1"/>
</dbReference>
<dbReference type="PANTHER" id="PTHR16092">
    <property type="entry name" value="SEC3/SYNTAXIN-RELATED"/>
    <property type="match status" value="1"/>
</dbReference>
<gene>
    <name evidence="7" type="ORF">MHUMG1_00677</name>
</gene>
<evidence type="ECO:0000256" key="5">
    <source>
        <dbReference type="SAM" id="MobiDB-lite"/>
    </source>
</evidence>
<feature type="compositionally biased region" description="Basic and acidic residues" evidence="5">
    <location>
        <begin position="540"/>
        <end position="550"/>
    </location>
</feature>
<dbReference type="Pfam" id="PF15277">
    <property type="entry name" value="Sec3-PIP2_bind"/>
    <property type="match status" value="1"/>
</dbReference>
<feature type="domain" description="Exocyst complex component Sec3 PIP2-binding N-terminal" evidence="6">
    <location>
        <begin position="341"/>
        <end position="438"/>
    </location>
</feature>
<comment type="similarity">
    <text evidence="1">Belongs to the SEC3 family.</text>
</comment>
<evidence type="ECO:0000259" key="6">
    <source>
        <dbReference type="SMART" id="SM01313"/>
    </source>
</evidence>
<evidence type="ECO:0000313" key="7">
    <source>
        <dbReference type="EMBL" id="KAH0601798.1"/>
    </source>
</evidence>
<name>A0A9P8MK16_9HYPO</name>
<dbReference type="PANTHER" id="PTHR16092:SF14">
    <property type="entry name" value="EXOCYST COMPLEX COMPONENT 1 ISOFORM X1"/>
    <property type="match status" value="1"/>
</dbReference>
<dbReference type="InterPro" id="IPR048628">
    <property type="entry name" value="Sec3_C"/>
</dbReference>
<feature type="region of interest" description="Disordered" evidence="5">
    <location>
        <begin position="1239"/>
        <end position="1260"/>
    </location>
</feature>
<dbReference type="InterPro" id="IPR016117">
    <property type="entry name" value="ArgJ-like_dom_sf"/>
</dbReference>
<dbReference type="SMART" id="SM01313">
    <property type="entry name" value="Sec3-PIP2_bind"/>
    <property type="match status" value="1"/>
</dbReference>
<feature type="compositionally biased region" description="Polar residues" evidence="5">
    <location>
        <begin position="849"/>
        <end position="858"/>
    </location>
</feature>
<feature type="compositionally biased region" description="Basic and acidic residues" evidence="5">
    <location>
        <begin position="860"/>
        <end position="876"/>
    </location>
</feature>